<dbReference type="PANTHER" id="PTHR33337">
    <property type="entry name" value="GFA DOMAIN-CONTAINING PROTEIN"/>
    <property type="match status" value="1"/>
</dbReference>
<dbReference type="EMBL" id="CP012700">
    <property type="protein sequence ID" value="ALH79169.1"/>
    <property type="molecule type" value="Genomic_DNA"/>
</dbReference>
<feature type="domain" description="CENP-V/GFA" evidence="5">
    <location>
        <begin position="3"/>
        <end position="106"/>
    </location>
</feature>
<keyword evidence="4" id="KW-0456">Lyase</keyword>
<keyword evidence="2" id="KW-0479">Metal-binding</keyword>
<evidence type="ECO:0000256" key="4">
    <source>
        <dbReference type="ARBA" id="ARBA00023239"/>
    </source>
</evidence>
<evidence type="ECO:0000313" key="6">
    <source>
        <dbReference type="EMBL" id="ALH79169.1"/>
    </source>
</evidence>
<evidence type="ECO:0000259" key="5">
    <source>
        <dbReference type="PROSITE" id="PS51891"/>
    </source>
</evidence>
<dbReference type="OrthoDB" id="7186766at2"/>
<dbReference type="InterPro" id="IPR006913">
    <property type="entry name" value="CENP-V/GFA"/>
</dbReference>
<evidence type="ECO:0000256" key="1">
    <source>
        <dbReference type="ARBA" id="ARBA00005495"/>
    </source>
</evidence>
<dbReference type="SUPFAM" id="SSF51316">
    <property type="entry name" value="Mss4-like"/>
    <property type="match status" value="1"/>
</dbReference>
<gene>
    <name evidence="6" type="ORF">AN936_01885</name>
</gene>
<dbReference type="AlphaFoldDB" id="A0A0N9UWE2"/>
<dbReference type="Pfam" id="PF04828">
    <property type="entry name" value="GFA"/>
    <property type="match status" value="1"/>
</dbReference>
<keyword evidence="3" id="KW-0862">Zinc</keyword>
<evidence type="ECO:0000256" key="2">
    <source>
        <dbReference type="ARBA" id="ARBA00022723"/>
    </source>
</evidence>
<sequence>MERRASCHCGTLQLRCTGEPSKVSLCHCRDCQRRTGSLFSVAAFFPRGSVSLAAGEAKTFRRPSASGFEVSFHFCPGCGSTLWWEPERMPHLVGVAVGSFADPDFPMPAQAVWAEDRHRWLELPAEMPVHARNPIKTAAPE</sequence>
<dbReference type="GO" id="GO:0016846">
    <property type="term" value="F:carbon-sulfur lyase activity"/>
    <property type="evidence" value="ECO:0007669"/>
    <property type="project" value="InterPro"/>
</dbReference>
<dbReference type="Gene3D" id="3.90.1590.10">
    <property type="entry name" value="glutathione-dependent formaldehyde- activating enzyme (gfa)"/>
    <property type="match status" value="1"/>
</dbReference>
<protein>
    <submittedName>
        <fullName evidence="6">Aldehyde-activating protein</fullName>
    </submittedName>
</protein>
<dbReference type="PANTHER" id="PTHR33337:SF40">
    <property type="entry name" value="CENP-V_GFA DOMAIN-CONTAINING PROTEIN-RELATED"/>
    <property type="match status" value="1"/>
</dbReference>
<accession>A0A0N9UWE2</accession>
<dbReference type="RefSeq" id="WP_054586659.1">
    <property type="nucleotide sequence ID" value="NZ_CP012700.1"/>
</dbReference>
<evidence type="ECO:0000256" key="3">
    <source>
        <dbReference type="ARBA" id="ARBA00022833"/>
    </source>
</evidence>
<proteinExistence type="inferred from homology"/>
<dbReference type="Proteomes" id="UP000058074">
    <property type="component" value="Chromosome"/>
</dbReference>
<dbReference type="KEGG" id="smag:AN936_01885"/>
<dbReference type="PROSITE" id="PS51891">
    <property type="entry name" value="CENP_V_GFA"/>
    <property type="match status" value="1"/>
</dbReference>
<name>A0A0N9UWE2_SPHMC</name>
<comment type="similarity">
    <text evidence="1">Belongs to the Gfa family.</text>
</comment>
<dbReference type="GO" id="GO:0046872">
    <property type="term" value="F:metal ion binding"/>
    <property type="evidence" value="ECO:0007669"/>
    <property type="project" value="UniProtKB-KW"/>
</dbReference>
<reference evidence="6 7" key="1">
    <citation type="journal article" date="2015" name="Genome Announc.">
        <title>Complete Genome Sequence of Polypropylene Glycol- and Polyethylene Glycol-Degrading Sphingopyxis macrogoltabida Strain EY-1.</title>
        <authorList>
            <person name="Ohtsubo Y."/>
            <person name="Nagata Y."/>
            <person name="Numata M."/>
            <person name="Tsuchikane K."/>
            <person name="Hosoyama A."/>
            <person name="Yamazoe A."/>
            <person name="Tsuda M."/>
            <person name="Fujita N."/>
            <person name="Kawai F."/>
        </authorList>
    </citation>
    <scope>NUCLEOTIDE SEQUENCE [LARGE SCALE GENOMIC DNA]</scope>
    <source>
        <strain evidence="6 7">EY-1</strain>
    </source>
</reference>
<evidence type="ECO:0000313" key="7">
    <source>
        <dbReference type="Proteomes" id="UP000058074"/>
    </source>
</evidence>
<dbReference type="PATRIC" id="fig|33050.5.peg.394"/>
<dbReference type="InterPro" id="IPR011057">
    <property type="entry name" value="Mss4-like_sf"/>
</dbReference>
<organism evidence="6 7">
    <name type="scientific">Sphingopyxis macrogoltabida</name>
    <name type="common">Sphingomonas macrogoltabidus</name>
    <dbReference type="NCBI Taxonomy" id="33050"/>
    <lineage>
        <taxon>Bacteria</taxon>
        <taxon>Pseudomonadati</taxon>
        <taxon>Pseudomonadota</taxon>
        <taxon>Alphaproteobacteria</taxon>
        <taxon>Sphingomonadales</taxon>
        <taxon>Sphingomonadaceae</taxon>
        <taxon>Sphingopyxis</taxon>
    </lineage>
</organism>